<dbReference type="InterPro" id="IPR043519">
    <property type="entry name" value="NT_sf"/>
</dbReference>
<dbReference type="InterPro" id="IPR002934">
    <property type="entry name" value="Polymerase_NTP_transf_dom"/>
</dbReference>
<evidence type="ECO:0000313" key="2">
    <source>
        <dbReference type="EMBL" id="MBE1577248.1"/>
    </source>
</evidence>
<accession>A0ABR9L982</accession>
<evidence type="ECO:0000259" key="1">
    <source>
        <dbReference type="Pfam" id="PF01909"/>
    </source>
</evidence>
<dbReference type="EMBL" id="JADBEJ010000005">
    <property type="protein sequence ID" value="MBE1577248.1"/>
    <property type="molecule type" value="Genomic_DNA"/>
</dbReference>
<dbReference type="RefSeq" id="WP_225949802.1">
    <property type="nucleotide sequence ID" value="NZ_JADBEJ010000005.1"/>
</dbReference>
<comment type="caution">
    <text evidence="2">The sequence shown here is derived from an EMBL/GenBank/DDBJ whole genome shotgun (WGS) entry which is preliminary data.</text>
</comment>
<gene>
    <name evidence="2" type="ORF">H4W30_004308</name>
</gene>
<proteinExistence type="predicted"/>
<dbReference type="SUPFAM" id="SSF81301">
    <property type="entry name" value="Nucleotidyltransferase"/>
    <property type="match status" value="1"/>
</dbReference>
<sequence>MDAVRIAREVVETRFPAARAAILGGSANTGRRTASSDLDVVVFLDGPPAPYRETTELDGVPVELFCHTAESYEGFADRETADRRSPLLHMCGEGVVLLDRDGFGRRTRADAGRACAPGLRRCPRQTWRTAVTCSPISWTISTGPAIPMSWSSSPIGC</sequence>
<organism evidence="2 3">
    <name type="scientific">Amycolatopsis roodepoortensis</name>
    <dbReference type="NCBI Taxonomy" id="700274"/>
    <lineage>
        <taxon>Bacteria</taxon>
        <taxon>Bacillati</taxon>
        <taxon>Actinomycetota</taxon>
        <taxon>Actinomycetes</taxon>
        <taxon>Pseudonocardiales</taxon>
        <taxon>Pseudonocardiaceae</taxon>
        <taxon>Amycolatopsis</taxon>
    </lineage>
</organism>
<dbReference type="CDD" id="cd05403">
    <property type="entry name" value="NT_KNTase_like"/>
    <property type="match status" value="1"/>
</dbReference>
<protein>
    <recommendedName>
        <fullName evidence="1">Polymerase nucleotidyl transferase domain-containing protein</fullName>
    </recommendedName>
</protein>
<dbReference type="Proteomes" id="UP000656548">
    <property type="component" value="Unassembled WGS sequence"/>
</dbReference>
<dbReference type="Gene3D" id="3.30.460.10">
    <property type="entry name" value="Beta Polymerase, domain 2"/>
    <property type="match status" value="1"/>
</dbReference>
<name>A0ABR9L982_9PSEU</name>
<reference evidence="2 3" key="1">
    <citation type="submission" date="2020-10" db="EMBL/GenBank/DDBJ databases">
        <title>Sequencing the genomes of 1000 actinobacteria strains.</title>
        <authorList>
            <person name="Klenk H.-P."/>
        </authorList>
    </citation>
    <scope>NUCLEOTIDE SEQUENCE [LARGE SCALE GENOMIC DNA]</scope>
    <source>
        <strain evidence="2 3">DSM 46661</strain>
    </source>
</reference>
<feature type="domain" description="Polymerase nucleotidyl transferase" evidence="1">
    <location>
        <begin position="5"/>
        <end position="49"/>
    </location>
</feature>
<evidence type="ECO:0000313" key="3">
    <source>
        <dbReference type="Proteomes" id="UP000656548"/>
    </source>
</evidence>
<keyword evidence="3" id="KW-1185">Reference proteome</keyword>
<dbReference type="Pfam" id="PF01909">
    <property type="entry name" value="NTP_transf_2"/>
    <property type="match status" value="1"/>
</dbReference>